<evidence type="ECO:0000313" key="1">
    <source>
        <dbReference type="EMBL" id="ATL46957.1"/>
    </source>
</evidence>
<dbReference type="KEGG" id="cbae:COR50_07040"/>
<organism evidence="1 2">
    <name type="scientific">Chitinophaga caeni</name>
    <dbReference type="NCBI Taxonomy" id="2029983"/>
    <lineage>
        <taxon>Bacteria</taxon>
        <taxon>Pseudomonadati</taxon>
        <taxon>Bacteroidota</taxon>
        <taxon>Chitinophagia</taxon>
        <taxon>Chitinophagales</taxon>
        <taxon>Chitinophagaceae</taxon>
        <taxon>Chitinophaga</taxon>
    </lineage>
</organism>
<reference evidence="1 2" key="1">
    <citation type="submission" date="2017-10" db="EMBL/GenBank/DDBJ databases">
        <title>Paenichitinophaga pekingensis gen. nov., sp. nov., isolated from activated sludge.</title>
        <authorList>
            <person name="Jin D."/>
            <person name="Kong X."/>
            <person name="Deng Y."/>
            <person name="Bai Z."/>
        </authorList>
    </citation>
    <scope>NUCLEOTIDE SEQUENCE [LARGE SCALE GENOMIC DNA]</scope>
    <source>
        <strain evidence="1 2">13</strain>
    </source>
</reference>
<accession>A0A291QSR1</accession>
<dbReference type="EMBL" id="CP023777">
    <property type="protein sequence ID" value="ATL46957.1"/>
    <property type="molecule type" value="Genomic_DNA"/>
</dbReference>
<dbReference type="OrthoDB" id="893570at2"/>
<dbReference type="Gene3D" id="1.20.120.450">
    <property type="entry name" value="dinb family like domain"/>
    <property type="match status" value="1"/>
</dbReference>
<dbReference type="InterPro" id="IPR034660">
    <property type="entry name" value="DinB/YfiT-like"/>
</dbReference>
<dbReference type="SUPFAM" id="SSF109854">
    <property type="entry name" value="DinB/YfiT-like putative metalloenzymes"/>
    <property type="match status" value="1"/>
</dbReference>
<dbReference type="RefSeq" id="WP_098193342.1">
    <property type="nucleotide sequence ID" value="NZ_CP023777.1"/>
</dbReference>
<dbReference type="Pfam" id="PF07609">
    <property type="entry name" value="DUF1572"/>
    <property type="match status" value="1"/>
</dbReference>
<keyword evidence="2" id="KW-1185">Reference proteome</keyword>
<name>A0A291QSR1_9BACT</name>
<dbReference type="Proteomes" id="UP000220133">
    <property type="component" value="Chromosome"/>
</dbReference>
<protein>
    <submittedName>
        <fullName evidence="1">DinB superfamily protein</fullName>
    </submittedName>
</protein>
<dbReference type="InterPro" id="IPR011466">
    <property type="entry name" value="DUF1572"/>
</dbReference>
<evidence type="ECO:0000313" key="2">
    <source>
        <dbReference type="Proteomes" id="UP000220133"/>
    </source>
</evidence>
<gene>
    <name evidence="1" type="ORF">COR50_07040</name>
</gene>
<sequence>MKPDVFTTILVRDLNKLKAELNAYFNESSIWQVLPGTTNSAGNLALHLVGNLNHYIGHVLGKSGYQRQRDKEFSLKDVPRKEIILAIDYTADLVKRVMDELSEADLEQPFPEKYGDEIVLTGYFLVHLCSHAAYHIGQVNYHRRLLHYIPA</sequence>
<dbReference type="AlphaFoldDB" id="A0A291QSR1"/>
<proteinExistence type="predicted"/>